<organism evidence="1 2">
    <name type="scientific">Pseudochrobactrum kiredjianiae</name>
    <dbReference type="NCBI Taxonomy" id="386305"/>
    <lineage>
        <taxon>Bacteria</taxon>
        <taxon>Pseudomonadati</taxon>
        <taxon>Pseudomonadota</taxon>
        <taxon>Alphaproteobacteria</taxon>
        <taxon>Hyphomicrobiales</taxon>
        <taxon>Brucellaceae</taxon>
        <taxon>Pseudochrobactrum</taxon>
    </lineage>
</organism>
<name>A0ABW3UZW2_9HYPH</name>
<dbReference type="RefSeq" id="WP_374807188.1">
    <property type="nucleotide sequence ID" value="NZ_JBHEEF010000009.1"/>
</dbReference>
<proteinExistence type="predicted"/>
<dbReference type="EMBL" id="JBHTMA010000026">
    <property type="protein sequence ID" value="MFD1226448.1"/>
    <property type="molecule type" value="Genomic_DNA"/>
</dbReference>
<dbReference type="Proteomes" id="UP001597263">
    <property type="component" value="Unassembled WGS sequence"/>
</dbReference>
<evidence type="ECO:0000313" key="2">
    <source>
        <dbReference type="Proteomes" id="UP001597263"/>
    </source>
</evidence>
<evidence type="ECO:0008006" key="3">
    <source>
        <dbReference type="Google" id="ProtNLM"/>
    </source>
</evidence>
<keyword evidence="2" id="KW-1185">Reference proteome</keyword>
<protein>
    <recommendedName>
        <fullName evidence="3">DUF4376 domain-containing protein</fullName>
    </recommendedName>
</protein>
<evidence type="ECO:0000313" key="1">
    <source>
        <dbReference type="EMBL" id="MFD1226448.1"/>
    </source>
</evidence>
<reference evidence="2" key="1">
    <citation type="journal article" date="2019" name="Int. J. Syst. Evol. Microbiol.">
        <title>The Global Catalogue of Microorganisms (GCM) 10K type strain sequencing project: providing services to taxonomists for standard genome sequencing and annotation.</title>
        <authorList>
            <consortium name="The Broad Institute Genomics Platform"/>
            <consortium name="The Broad Institute Genome Sequencing Center for Infectious Disease"/>
            <person name="Wu L."/>
            <person name="Ma J."/>
        </authorList>
    </citation>
    <scope>NUCLEOTIDE SEQUENCE [LARGE SCALE GENOMIC DNA]</scope>
    <source>
        <strain evidence="2">CCUG 49584</strain>
    </source>
</reference>
<accession>A0ABW3UZW2</accession>
<gene>
    <name evidence="1" type="ORF">ACFQ35_04640</name>
</gene>
<sequence length="145" mass="16252">MIREFGFIHPERGYFQVVGGMPDAADYGEGTIATPLRPSVNHIWQNNSWVHVAPSKPTPEELRARMPPITKRQLRLTLVRNGISLAQVEQSIAAMPEGLEKQEAEIEWQDASQFNRLHLTLLLVATALSLTPEQVDAMWEAALIV</sequence>
<comment type="caution">
    <text evidence="1">The sequence shown here is derived from an EMBL/GenBank/DDBJ whole genome shotgun (WGS) entry which is preliminary data.</text>
</comment>